<feature type="region of interest" description="Disordered" evidence="1">
    <location>
        <begin position="69"/>
        <end position="99"/>
    </location>
</feature>
<feature type="compositionally biased region" description="Pro residues" evidence="1">
    <location>
        <begin position="71"/>
        <end position="84"/>
    </location>
</feature>
<name>A0A1H7NVF1_STIAU</name>
<reference evidence="3" key="1">
    <citation type="submission" date="2016-10" db="EMBL/GenBank/DDBJ databases">
        <authorList>
            <person name="Varghese N."/>
            <person name="Submissions S."/>
        </authorList>
    </citation>
    <scope>NUCLEOTIDE SEQUENCE [LARGE SCALE GENOMIC DNA]</scope>
    <source>
        <strain evidence="3">DSM 17044</strain>
    </source>
</reference>
<sequence length="99" mass="10314">MAYLLRILALLLVLTAGGVFQTLALVSEGAVPCEDEEGPEERCADCAVCLCCPHRALPGSSVVEVRVLPPTSRPSPAPRGPHTPVPSGVTADIFQPPKA</sequence>
<evidence type="ECO:0000313" key="2">
    <source>
        <dbReference type="EMBL" id="SEL27610.1"/>
    </source>
</evidence>
<accession>A0A1H7NVF1</accession>
<keyword evidence="3" id="KW-1185">Reference proteome</keyword>
<dbReference type="EMBL" id="FOAP01000005">
    <property type="protein sequence ID" value="SEL27610.1"/>
    <property type="molecule type" value="Genomic_DNA"/>
</dbReference>
<evidence type="ECO:0000256" key="1">
    <source>
        <dbReference type="SAM" id="MobiDB-lite"/>
    </source>
</evidence>
<protein>
    <submittedName>
        <fullName evidence="2">Uncharacterized protein</fullName>
    </submittedName>
</protein>
<dbReference type="AlphaFoldDB" id="A0A1H7NVF1"/>
<evidence type="ECO:0000313" key="3">
    <source>
        <dbReference type="Proteomes" id="UP000182719"/>
    </source>
</evidence>
<proteinExistence type="predicted"/>
<organism evidence="2 3">
    <name type="scientific">Stigmatella aurantiaca</name>
    <dbReference type="NCBI Taxonomy" id="41"/>
    <lineage>
        <taxon>Bacteria</taxon>
        <taxon>Pseudomonadati</taxon>
        <taxon>Myxococcota</taxon>
        <taxon>Myxococcia</taxon>
        <taxon>Myxococcales</taxon>
        <taxon>Cystobacterineae</taxon>
        <taxon>Archangiaceae</taxon>
        <taxon>Stigmatella</taxon>
    </lineage>
</organism>
<gene>
    <name evidence="2" type="ORF">SAMN05444354_10587</name>
</gene>
<dbReference type="Proteomes" id="UP000182719">
    <property type="component" value="Unassembled WGS sequence"/>
</dbReference>